<reference evidence="5 6" key="1">
    <citation type="submission" date="2017-11" db="EMBL/GenBank/DDBJ databases">
        <title>Isolation and Characterization of Family Methanocellaceae Species from Potential Methane Hydrate Area Offshore Southwestern Taiwan.</title>
        <authorList>
            <person name="Zhang W.-L."/>
            <person name="Chen W.-C."/>
            <person name="Lai M.-C."/>
            <person name="Chen S.-C."/>
        </authorList>
    </citation>
    <scope>NUCLEOTIDE SEQUENCE [LARGE SCALE GENOMIC DNA]</scope>
    <source>
        <strain evidence="5 6">CWC-04</strain>
    </source>
</reference>
<dbReference type="Gene3D" id="1.10.357.10">
    <property type="entry name" value="Tetracycline Repressor, domain 2"/>
    <property type="match status" value="1"/>
</dbReference>
<name>A0AAP2REG0_9EURY</name>
<dbReference type="Pfam" id="PF00440">
    <property type="entry name" value="TetR_N"/>
    <property type="match status" value="1"/>
</dbReference>
<feature type="domain" description="HTH tetR-type" evidence="4">
    <location>
        <begin position="26"/>
        <end position="86"/>
    </location>
</feature>
<evidence type="ECO:0000256" key="2">
    <source>
        <dbReference type="PROSITE-ProRule" id="PRU00335"/>
    </source>
</evidence>
<comment type="caution">
    <text evidence="5">The sequence shown here is derived from an EMBL/GenBank/DDBJ whole genome shotgun (WGS) entry which is preliminary data.</text>
</comment>
<keyword evidence="3" id="KW-0812">Transmembrane</keyword>
<feature type="DNA-binding region" description="H-T-H motif" evidence="2">
    <location>
        <begin position="49"/>
        <end position="68"/>
    </location>
</feature>
<evidence type="ECO:0000256" key="1">
    <source>
        <dbReference type="ARBA" id="ARBA00023125"/>
    </source>
</evidence>
<dbReference type="GO" id="GO:0003677">
    <property type="term" value="F:DNA binding"/>
    <property type="evidence" value="ECO:0007669"/>
    <property type="project" value="UniProtKB-UniRule"/>
</dbReference>
<keyword evidence="3" id="KW-0472">Membrane</keyword>
<sequence>MELKENSDLVNIFRNIVVGVFRMSKEMTREGILVAALELFSNKGYSSVTTKDIAERACISEMTLFRHFKTKRDIFKTLLEGMLFPPAIKRFEMDQFTWDLKKDLTMMSNILKDVISKNRKIIKMNMKDIDGLSENDDSFMSFPENLRNILIKYFDEYNRKNNGTNDPKLLAATFLSFLFGLNMNYFIVNAFTTDIGYEEVSSLFIEMFISKV</sequence>
<organism evidence="5 6">
    <name type="scientific">Methanooceanicella nereidis</name>
    <dbReference type="NCBI Taxonomy" id="2052831"/>
    <lineage>
        <taxon>Archaea</taxon>
        <taxon>Methanobacteriati</taxon>
        <taxon>Methanobacteriota</taxon>
        <taxon>Stenosarchaea group</taxon>
        <taxon>Methanomicrobia</taxon>
        <taxon>Methanocellales</taxon>
        <taxon>Methanocellaceae</taxon>
        <taxon>Methanooceanicella</taxon>
    </lineage>
</organism>
<keyword evidence="3" id="KW-1133">Transmembrane helix</keyword>
<gene>
    <name evidence="5" type="ORF">CUJ83_12370</name>
</gene>
<keyword evidence="1 2" id="KW-0238">DNA-binding</keyword>
<dbReference type="PROSITE" id="PS50977">
    <property type="entry name" value="HTH_TETR_2"/>
    <property type="match status" value="1"/>
</dbReference>
<dbReference type="InterPro" id="IPR009057">
    <property type="entry name" value="Homeodomain-like_sf"/>
</dbReference>
<protein>
    <recommendedName>
        <fullName evidence="4">HTH tetR-type domain-containing protein</fullName>
    </recommendedName>
</protein>
<dbReference type="InterPro" id="IPR001647">
    <property type="entry name" value="HTH_TetR"/>
</dbReference>
<feature type="transmembrane region" description="Helical" evidence="3">
    <location>
        <begin position="169"/>
        <end position="188"/>
    </location>
</feature>
<evidence type="ECO:0000313" key="5">
    <source>
        <dbReference type="EMBL" id="MCD1295793.1"/>
    </source>
</evidence>
<evidence type="ECO:0000259" key="4">
    <source>
        <dbReference type="PROSITE" id="PS50977"/>
    </source>
</evidence>
<dbReference type="PANTHER" id="PTHR43479:SF11">
    <property type="entry name" value="ACREF_ENVCD OPERON REPRESSOR-RELATED"/>
    <property type="match status" value="1"/>
</dbReference>
<dbReference type="Proteomes" id="UP001320159">
    <property type="component" value="Unassembled WGS sequence"/>
</dbReference>
<dbReference type="EMBL" id="PGCK01000011">
    <property type="protein sequence ID" value="MCD1295793.1"/>
    <property type="molecule type" value="Genomic_DNA"/>
</dbReference>
<evidence type="ECO:0000256" key="3">
    <source>
        <dbReference type="SAM" id="Phobius"/>
    </source>
</evidence>
<accession>A0AAP2REG0</accession>
<dbReference type="PANTHER" id="PTHR43479">
    <property type="entry name" value="ACREF/ENVCD OPERON REPRESSOR-RELATED"/>
    <property type="match status" value="1"/>
</dbReference>
<proteinExistence type="predicted"/>
<dbReference type="PRINTS" id="PR00455">
    <property type="entry name" value="HTHTETR"/>
</dbReference>
<dbReference type="InterPro" id="IPR050624">
    <property type="entry name" value="HTH-type_Tx_Regulator"/>
</dbReference>
<evidence type="ECO:0000313" key="6">
    <source>
        <dbReference type="Proteomes" id="UP001320159"/>
    </source>
</evidence>
<keyword evidence="6" id="KW-1185">Reference proteome</keyword>
<dbReference type="AlphaFoldDB" id="A0AAP2REG0"/>
<dbReference type="SUPFAM" id="SSF46689">
    <property type="entry name" value="Homeodomain-like"/>
    <property type="match status" value="1"/>
</dbReference>